<keyword evidence="2" id="KW-1133">Transmembrane helix</keyword>
<reference evidence="3" key="1">
    <citation type="submission" date="2020-11" db="EMBL/GenBank/DDBJ databases">
        <authorList>
            <consortium name="DOE Joint Genome Institute"/>
            <person name="Ahrendt S."/>
            <person name="Riley R."/>
            <person name="Andreopoulos W."/>
            <person name="Labutti K."/>
            <person name="Pangilinan J."/>
            <person name="Ruiz-Duenas F.J."/>
            <person name="Barrasa J.M."/>
            <person name="Sanchez-Garcia M."/>
            <person name="Camarero S."/>
            <person name="Miyauchi S."/>
            <person name="Serrano A."/>
            <person name="Linde D."/>
            <person name="Babiker R."/>
            <person name="Drula E."/>
            <person name="Ayuso-Fernandez I."/>
            <person name="Pacheco R."/>
            <person name="Padilla G."/>
            <person name="Ferreira P."/>
            <person name="Barriuso J."/>
            <person name="Kellner H."/>
            <person name="Castanera R."/>
            <person name="Alfaro M."/>
            <person name="Ramirez L."/>
            <person name="Pisabarro A.G."/>
            <person name="Kuo A."/>
            <person name="Tritt A."/>
            <person name="Lipzen A."/>
            <person name="He G."/>
            <person name="Yan M."/>
            <person name="Ng V."/>
            <person name="Cullen D."/>
            <person name="Martin F."/>
            <person name="Rosso M.-N."/>
            <person name="Henrissat B."/>
            <person name="Hibbett D."/>
            <person name="Martinez A.T."/>
            <person name="Grigoriev I.V."/>
        </authorList>
    </citation>
    <scope>NUCLEOTIDE SEQUENCE</scope>
    <source>
        <strain evidence="3">AH 40177</strain>
    </source>
</reference>
<dbReference type="Proteomes" id="UP000772434">
    <property type="component" value="Unassembled WGS sequence"/>
</dbReference>
<protein>
    <submittedName>
        <fullName evidence="3">Uncharacterized protein</fullName>
    </submittedName>
</protein>
<comment type="caution">
    <text evidence="3">The sequence shown here is derived from an EMBL/GenBank/DDBJ whole genome shotgun (WGS) entry which is preliminary data.</text>
</comment>
<feature type="region of interest" description="Disordered" evidence="1">
    <location>
        <begin position="384"/>
        <end position="409"/>
    </location>
</feature>
<feature type="region of interest" description="Disordered" evidence="1">
    <location>
        <begin position="297"/>
        <end position="322"/>
    </location>
</feature>
<accession>A0A9P5PIF8</accession>
<dbReference type="AlphaFoldDB" id="A0A9P5PIF8"/>
<keyword evidence="4" id="KW-1185">Reference proteome</keyword>
<evidence type="ECO:0000313" key="4">
    <source>
        <dbReference type="Proteomes" id="UP000772434"/>
    </source>
</evidence>
<keyword evidence="2" id="KW-0812">Transmembrane</keyword>
<evidence type="ECO:0000256" key="2">
    <source>
        <dbReference type="SAM" id="Phobius"/>
    </source>
</evidence>
<keyword evidence="2" id="KW-0472">Membrane</keyword>
<feature type="transmembrane region" description="Helical" evidence="2">
    <location>
        <begin position="326"/>
        <end position="350"/>
    </location>
</feature>
<dbReference type="EMBL" id="JADNRY010000136">
    <property type="protein sequence ID" value="KAF9063864.1"/>
    <property type="molecule type" value="Genomic_DNA"/>
</dbReference>
<dbReference type="OrthoDB" id="3052647at2759"/>
<proteinExistence type="predicted"/>
<organism evidence="3 4">
    <name type="scientific">Rhodocollybia butyracea</name>
    <dbReference type="NCBI Taxonomy" id="206335"/>
    <lineage>
        <taxon>Eukaryota</taxon>
        <taxon>Fungi</taxon>
        <taxon>Dikarya</taxon>
        <taxon>Basidiomycota</taxon>
        <taxon>Agaricomycotina</taxon>
        <taxon>Agaricomycetes</taxon>
        <taxon>Agaricomycetidae</taxon>
        <taxon>Agaricales</taxon>
        <taxon>Marasmiineae</taxon>
        <taxon>Omphalotaceae</taxon>
        <taxon>Rhodocollybia</taxon>
    </lineage>
</organism>
<gene>
    <name evidence="3" type="ORF">BDP27DRAFT_1451032</name>
</gene>
<feature type="compositionally biased region" description="Polar residues" evidence="1">
    <location>
        <begin position="388"/>
        <end position="397"/>
    </location>
</feature>
<evidence type="ECO:0000313" key="3">
    <source>
        <dbReference type="EMBL" id="KAF9063864.1"/>
    </source>
</evidence>
<dbReference type="Gene3D" id="2.60.120.260">
    <property type="entry name" value="Galactose-binding domain-like"/>
    <property type="match status" value="1"/>
</dbReference>
<name>A0A9P5PIF8_9AGAR</name>
<evidence type="ECO:0000256" key="1">
    <source>
        <dbReference type="SAM" id="MobiDB-lite"/>
    </source>
</evidence>
<sequence>MSTVWFVVDDTDPRLSYSGSWSFVSNTGTSGNPVDNDEDIDEMSMTGPAFNRTLHHTTGNGTISFRFNGSSYLGVYGTIDGTVAPTQLPSIRCSLDGADTTFFNPVFHAGFTNNNNIACRADPVKPGSSPGEHELIINVTNIDSDWFFDYITYESLANPVLDGEVLQAGNGETTNPSNYSMLTFGPGWGPTTSDSSTVTAIQGSEATVKFNGTSLSLYGNLNGSISGAATYTVDAQDPVSFSLPGSNSGLLQKQHLFTASNFAAGEHTVVVAFDGTAEGMPLDINYFLVNSLTEVQQAPPSPSSSSTPTGSAIPQQTDSSSRQSHAGLIVGVVSGAVIALAMGTAVIWWVRRSKRLKRQEILHATPFQSETMGRDVGLGSIIYEKHSSGPSSVTNPPSELADGDSRPPSPANMLTMKLQQRLIVIRDQIEHSRRQSSEGSIRQHQMLTVHTDSGLRGVEQEVLDPGLILEVPPGYTPE</sequence>
<feature type="compositionally biased region" description="Polar residues" evidence="1">
    <location>
        <begin position="310"/>
        <end position="322"/>
    </location>
</feature>